<evidence type="ECO:0000313" key="7">
    <source>
        <dbReference type="Proteomes" id="UP000030745"/>
    </source>
</evidence>
<dbReference type="PANTHER" id="PTHR24346:SF77">
    <property type="entry name" value="SERINE THREONINE PROTEIN KINASE"/>
    <property type="match status" value="1"/>
</dbReference>
<dbReference type="OMA" id="NHTFMEQ"/>
<dbReference type="EMBL" id="KK583198">
    <property type="protein sequence ID" value="KDO31372.1"/>
    <property type="molecule type" value="Genomic_DNA"/>
</dbReference>
<dbReference type="CDD" id="cd14008">
    <property type="entry name" value="STKc_LKB1_CaMKK"/>
    <property type="match status" value="1"/>
</dbReference>
<dbReference type="PROSITE" id="PS00108">
    <property type="entry name" value="PROTEIN_KINASE_ST"/>
    <property type="match status" value="1"/>
</dbReference>
<dbReference type="PROSITE" id="PS00107">
    <property type="entry name" value="PROTEIN_KINASE_ATP"/>
    <property type="match status" value="1"/>
</dbReference>
<evidence type="ECO:0000256" key="4">
    <source>
        <dbReference type="RuleBase" id="RU000304"/>
    </source>
</evidence>
<dbReference type="GO" id="GO:0005524">
    <property type="term" value="F:ATP binding"/>
    <property type="evidence" value="ECO:0007669"/>
    <property type="project" value="UniProtKB-UniRule"/>
</dbReference>
<dbReference type="FunFam" id="1.10.510.10:FF:000571">
    <property type="entry name" value="Maternal embryonic leucine zipper kinase"/>
    <property type="match status" value="1"/>
</dbReference>
<dbReference type="KEGG" id="spar:SPRG_03989"/>
<protein>
    <submittedName>
        <fullName evidence="6">CAMKK/META protein kinase</fullName>
    </submittedName>
</protein>
<dbReference type="VEuPathDB" id="FungiDB:SPRG_03989"/>
<evidence type="ECO:0000259" key="5">
    <source>
        <dbReference type="PROSITE" id="PS50011"/>
    </source>
</evidence>
<dbReference type="PANTHER" id="PTHR24346">
    <property type="entry name" value="MAP/MICROTUBULE AFFINITY-REGULATING KINASE"/>
    <property type="match status" value="1"/>
</dbReference>
<reference evidence="6 7" key="1">
    <citation type="journal article" date="2013" name="PLoS Genet.">
        <title>Distinctive expansion of potential virulence genes in the genome of the oomycete fish pathogen Saprolegnia parasitica.</title>
        <authorList>
            <person name="Jiang R.H."/>
            <person name="de Bruijn I."/>
            <person name="Haas B.J."/>
            <person name="Belmonte R."/>
            <person name="Lobach L."/>
            <person name="Christie J."/>
            <person name="van den Ackerveken G."/>
            <person name="Bottin A."/>
            <person name="Bulone V."/>
            <person name="Diaz-Moreno S.M."/>
            <person name="Dumas B."/>
            <person name="Fan L."/>
            <person name="Gaulin E."/>
            <person name="Govers F."/>
            <person name="Grenville-Briggs L.J."/>
            <person name="Horner N.R."/>
            <person name="Levin J.Z."/>
            <person name="Mammella M."/>
            <person name="Meijer H.J."/>
            <person name="Morris P."/>
            <person name="Nusbaum C."/>
            <person name="Oome S."/>
            <person name="Phillips A.J."/>
            <person name="van Rooyen D."/>
            <person name="Rzeszutek E."/>
            <person name="Saraiva M."/>
            <person name="Secombes C.J."/>
            <person name="Seidl M.F."/>
            <person name="Snel B."/>
            <person name="Stassen J.H."/>
            <person name="Sykes S."/>
            <person name="Tripathy S."/>
            <person name="van den Berg H."/>
            <person name="Vega-Arreguin J.C."/>
            <person name="Wawra S."/>
            <person name="Young S.K."/>
            <person name="Zeng Q."/>
            <person name="Dieguez-Uribeondo J."/>
            <person name="Russ C."/>
            <person name="Tyler B.M."/>
            <person name="van West P."/>
        </authorList>
    </citation>
    <scope>NUCLEOTIDE SEQUENCE [LARGE SCALE GENOMIC DNA]</scope>
    <source>
        <strain evidence="6 7">CBS 223.65</strain>
    </source>
</reference>
<dbReference type="GO" id="GO:0004674">
    <property type="term" value="F:protein serine/threonine kinase activity"/>
    <property type="evidence" value="ECO:0007669"/>
    <property type="project" value="UniProtKB-KW"/>
</dbReference>
<keyword evidence="1 3" id="KW-0547">Nucleotide-binding</keyword>
<dbReference type="Gene3D" id="1.10.510.10">
    <property type="entry name" value="Transferase(Phosphotransferase) domain 1"/>
    <property type="match status" value="1"/>
</dbReference>
<dbReference type="Pfam" id="PF00069">
    <property type="entry name" value="Pkinase"/>
    <property type="match status" value="1"/>
</dbReference>
<keyword evidence="7" id="KW-1185">Reference proteome</keyword>
<feature type="domain" description="Protein kinase" evidence="5">
    <location>
        <begin position="70"/>
        <end position="343"/>
    </location>
</feature>
<evidence type="ECO:0000256" key="2">
    <source>
        <dbReference type="ARBA" id="ARBA00022840"/>
    </source>
</evidence>
<dbReference type="Proteomes" id="UP000030745">
    <property type="component" value="Unassembled WGS sequence"/>
</dbReference>
<dbReference type="RefSeq" id="XP_012197969.1">
    <property type="nucleotide sequence ID" value="XM_012342579.1"/>
</dbReference>
<proteinExistence type="inferred from homology"/>
<keyword evidence="6" id="KW-0418">Kinase</keyword>
<feature type="binding site" evidence="3">
    <location>
        <position position="99"/>
    </location>
    <ligand>
        <name>ATP</name>
        <dbReference type="ChEBI" id="CHEBI:30616"/>
    </ligand>
</feature>
<dbReference type="SMART" id="SM00220">
    <property type="entry name" value="S_TKc"/>
    <property type="match status" value="1"/>
</dbReference>
<keyword evidence="4" id="KW-0723">Serine/threonine-protein kinase</keyword>
<dbReference type="GO" id="GO:0005737">
    <property type="term" value="C:cytoplasm"/>
    <property type="evidence" value="ECO:0007669"/>
    <property type="project" value="TreeGrafter"/>
</dbReference>
<name>A0A067CX42_SAPPC</name>
<dbReference type="InterPro" id="IPR017441">
    <property type="entry name" value="Protein_kinase_ATP_BS"/>
</dbReference>
<dbReference type="STRING" id="695850.A0A067CX42"/>
<comment type="similarity">
    <text evidence="4">Belongs to the protein kinase superfamily.</text>
</comment>
<dbReference type="InterPro" id="IPR011009">
    <property type="entry name" value="Kinase-like_dom_sf"/>
</dbReference>
<keyword evidence="2 3" id="KW-0067">ATP-binding</keyword>
<evidence type="ECO:0000256" key="3">
    <source>
        <dbReference type="PROSITE-ProRule" id="PRU10141"/>
    </source>
</evidence>
<dbReference type="GO" id="GO:0035556">
    <property type="term" value="P:intracellular signal transduction"/>
    <property type="evidence" value="ECO:0007669"/>
    <property type="project" value="TreeGrafter"/>
</dbReference>
<dbReference type="GeneID" id="24126462"/>
<dbReference type="PROSITE" id="PS50011">
    <property type="entry name" value="PROTEIN_KINASE_DOM"/>
    <property type="match status" value="1"/>
</dbReference>
<keyword evidence="6" id="KW-0808">Transferase</keyword>
<evidence type="ECO:0000256" key="1">
    <source>
        <dbReference type="ARBA" id="ARBA00022741"/>
    </source>
</evidence>
<dbReference type="InterPro" id="IPR000719">
    <property type="entry name" value="Prot_kinase_dom"/>
</dbReference>
<dbReference type="AlphaFoldDB" id="A0A067CX42"/>
<dbReference type="SUPFAM" id="SSF56112">
    <property type="entry name" value="Protein kinase-like (PK-like)"/>
    <property type="match status" value="1"/>
</dbReference>
<evidence type="ECO:0000313" key="6">
    <source>
        <dbReference type="EMBL" id="KDO31372.1"/>
    </source>
</evidence>
<dbReference type="InterPro" id="IPR008271">
    <property type="entry name" value="Ser/Thr_kinase_AS"/>
</dbReference>
<gene>
    <name evidence="6" type="ORF">SPRG_03989</name>
</gene>
<dbReference type="OrthoDB" id="68483at2759"/>
<accession>A0A067CX42</accession>
<sequence>MQPRPLPAQSSKVALDTLHEHDADDKSKSSIPPIAVPFLTHQDGRHSSFFETNSVHKTTDACGQKQLNQYILYDVIGKGAYGKVRKAFWPEKNRYFAVKIIHKKVQTRSRKMMLRGPRAPRSDGLDHIRKEFAIWKKLHHPNIVRLREVIDAPEAEKIYLVSELIEGKSIIDGEARCTPLREDVARDCFCQLIEGLDFLHFHKIIHRDIKPGNLLYSADGVVKITDFGQSQVIEDEDDCFRQTVGTGPFLAPEMLTGDEYKGLPIDVWACGVTLYLFIYGHLPFEAETPQLLYDKIKNDPIVFASHVHGARVNPDLIDLLRGILNKDPAERLTTQDIRTHPWLASSFQTKYPSSERHLITLTPACVESAITPLQLYRRLKRKTKLLIAANNLTGSSRHLPFLRQPSTQRHIQEDAVHHASLSGRRSLTARRLDVGQELTELRFDSLNRP</sequence>
<organism evidence="6 7">
    <name type="scientific">Saprolegnia parasitica (strain CBS 223.65)</name>
    <dbReference type="NCBI Taxonomy" id="695850"/>
    <lineage>
        <taxon>Eukaryota</taxon>
        <taxon>Sar</taxon>
        <taxon>Stramenopiles</taxon>
        <taxon>Oomycota</taxon>
        <taxon>Saprolegniomycetes</taxon>
        <taxon>Saprolegniales</taxon>
        <taxon>Saprolegniaceae</taxon>
        <taxon>Saprolegnia</taxon>
    </lineage>
</organism>